<proteinExistence type="predicted"/>
<keyword evidence="2" id="KW-1185">Reference proteome</keyword>
<dbReference type="STRING" id="370764.SAMN04489810_2394"/>
<evidence type="ECO:0000313" key="2">
    <source>
        <dbReference type="Proteomes" id="UP000199009"/>
    </source>
</evidence>
<sequence length="191" mass="20068">MSTIHAARPAIDAITVPAVLPVIAMTIAADGTMTVAVDEVPYEPPRFGPPWVRSSFATVIDSVLEERGSPVRVLVYEADGTVFTDLVTRPLQTTLDPYAEPAHREEVVETPVAQGLVDAAPFVAPPRVVFGEDGFIPGEEVAVAIIVRHTKASTDGSARALLEPGICRVSADGEVVLVGRISGTCVVTGLT</sequence>
<dbReference type="RefSeq" id="WP_091490404.1">
    <property type="nucleotide sequence ID" value="NZ_LT629692.1"/>
</dbReference>
<name>A0A1G8AJQ7_9MICO</name>
<reference evidence="1 2" key="1">
    <citation type="submission" date="2016-10" db="EMBL/GenBank/DDBJ databases">
        <authorList>
            <person name="de Groot N.N."/>
        </authorList>
    </citation>
    <scope>NUCLEOTIDE SEQUENCE [LARGE SCALE GENOMIC DNA]</scope>
    <source>
        <strain evidence="1 2">DSM 23142</strain>
    </source>
</reference>
<dbReference type="EMBL" id="LT629692">
    <property type="protein sequence ID" value="SDH21073.1"/>
    <property type="molecule type" value="Genomic_DNA"/>
</dbReference>
<gene>
    <name evidence="1" type="ORF">SAMN04489810_2394</name>
</gene>
<accession>A0A1G8AJQ7</accession>
<dbReference type="Proteomes" id="UP000199009">
    <property type="component" value="Chromosome I"/>
</dbReference>
<organism evidence="1 2">
    <name type="scientific">Microbacterium pygmaeum</name>
    <dbReference type="NCBI Taxonomy" id="370764"/>
    <lineage>
        <taxon>Bacteria</taxon>
        <taxon>Bacillati</taxon>
        <taxon>Actinomycetota</taxon>
        <taxon>Actinomycetes</taxon>
        <taxon>Micrococcales</taxon>
        <taxon>Microbacteriaceae</taxon>
        <taxon>Microbacterium</taxon>
    </lineage>
</organism>
<evidence type="ECO:0000313" key="1">
    <source>
        <dbReference type="EMBL" id="SDH21073.1"/>
    </source>
</evidence>
<protein>
    <submittedName>
        <fullName evidence="1">Uncharacterized protein</fullName>
    </submittedName>
</protein>
<dbReference type="OrthoDB" id="4774250at2"/>
<dbReference type="AlphaFoldDB" id="A0A1G8AJQ7"/>